<dbReference type="KEGG" id="bct:GEM_2292"/>
<keyword evidence="1" id="KW-0812">Transmembrane</keyword>
<reference evidence="2 3" key="1">
    <citation type="journal article" date="2012" name="J. Bacteriol.">
        <title>Complete Genome Sequence of Burkholderia sp. Strain GG4, a Betaproteobacterium That Reduces 3-Oxo-N-Acylhomoserine Lactones and Produces Different N-Acylhomoserine Lactones.</title>
        <authorList>
            <person name="Hong K.W."/>
            <person name="Koh C.L."/>
            <person name="Sam C.K."/>
            <person name="Yin W.F."/>
            <person name="Chan K.G."/>
        </authorList>
    </citation>
    <scope>NUCLEOTIDE SEQUENCE [LARGE SCALE GENOMIC DNA]</scope>
    <source>
        <strain evidence="2 3">GG4</strain>
    </source>
</reference>
<dbReference type="InterPro" id="IPR045584">
    <property type="entry name" value="Pilin-like"/>
</dbReference>
<dbReference type="InterPro" id="IPR012902">
    <property type="entry name" value="N_methyl_site"/>
</dbReference>
<dbReference type="PROSITE" id="PS00409">
    <property type="entry name" value="PROKAR_NTER_METHYL"/>
    <property type="match status" value="1"/>
</dbReference>
<evidence type="ECO:0000313" key="3">
    <source>
        <dbReference type="Proteomes" id="UP000032866"/>
    </source>
</evidence>
<keyword evidence="1" id="KW-1133">Transmembrane helix</keyword>
<dbReference type="Gene3D" id="3.30.700.10">
    <property type="entry name" value="Glycoprotein, Type 4 Pilin"/>
    <property type="match status" value="1"/>
</dbReference>
<evidence type="ECO:0000313" key="2">
    <source>
        <dbReference type="EMBL" id="AFQ48705.1"/>
    </source>
</evidence>
<keyword evidence="1" id="KW-0472">Membrane</keyword>
<proteinExistence type="predicted"/>
<evidence type="ECO:0000256" key="1">
    <source>
        <dbReference type="SAM" id="Phobius"/>
    </source>
</evidence>
<feature type="transmembrane region" description="Helical" evidence="1">
    <location>
        <begin position="20"/>
        <end position="40"/>
    </location>
</feature>
<dbReference type="Proteomes" id="UP000032866">
    <property type="component" value="Chromosome 1"/>
</dbReference>
<dbReference type="SUPFAM" id="SSF54523">
    <property type="entry name" value="Pili subunits"/>
    <property type="match status" value="1"/>
</dbReference>
<gene>
    <name evidence="2" type="ORF">GEM_2292</name>
</gene>
<protein>
    <submittedName>
        <fullName evidence="2">GSPG-like signal peptide protein</fullName>
    </submittedName>
</protein>
<sequence length="177" mass="19105">MAARNAATRVGRIGRRGFTLIEMVITLALVSILALAIMPFSELIVQRQKEQELSAALREIRTALDAYKDACDAGQIDKEAEASGYPPSLTVLVTGVKNARDPKGGLVMFLRRVPRDPFFTGDPDTPAEDTWDVRAYGTPPDPAADAAPAGMEAGKDVFDVTSKSARVGINGIPYKQW</sequence>
<accession>A0A9W3P9P6</accession>
<dbReference type="Pfam" id="PF07963">
    <property type="entry name" value="N_methyl"/>
    <property type="match status" value="1"/>
</dbReference>
<dbReference type="AlphaFoldDB" id="A0A9W3P9P6"/>
<dbReference type="NCBIfam" id="TIGR02532">
    <property type="entry name" value="IV_pilin_GFxxxE"/>
    <property type="match status" value="1"/>
</dbReference>
<dbReference type="EMBL" id="CP003774">
    <property type="protein sequence ID" value="AFQ48705.1"/>
    <property type="molecule type" value="Genomic_DNA"/>
</dbReference>
<organism evidence="2 3">
    <name type="scientific">Burkholderia cepacia GG4</name>
    <dbReference type="NCBI Taxonomy" id="1009846"/>
    <lineage>
        <taxon>Bacteria</taxon>
        <taxon>Pseudomonadati</taxon>
        <taxon>Pseudomonadota</taxon>
        <taxon>Betaproteobacteria</taxon>
        <taxon>Burkholderiales</taxon>
        <taxon>Burkholderiaceae</taxon>
        <taxon>Burkholderia</taxon>
        <taxon>Burkholderia cepacia complex</taxon>
    </lineage>
</organism>
<name>A0A9W3P9P6_BURCE</name>